<evidence type="ECO:0000256" key="1">
    <source>
        <dbReference type="SAM" id="MobiDB-lite"/>
    </source>
</evidence>
<feature type="compositionally biased region" description="Low complexity" evidence="1">
    <location>
        <begin position="144"/>
        <end position="154"/>
    </location>
</feature>
<feature type="region of interest" description="Disordered" evidence="1">
    <location>
        <begin position="71"/>
        <end position="154"/>
    </location>
</feature>
<dbReference type="GO" id="GO:0015627">
    <property type="term" value="C:type II protein secretion system complex"/>
    <property type="evidence" value="ECO:0007669"/>
    <property type="project" value="TreeGrafter"/>
</dbReference>
<evidence type="ECO:0000313" key="3">
    <source>
        <dbReference type="Proteomes" id="UP001220610"/>
    </source>
</evidence>
<accession>A0AAJ6BHQ1</accession>
<dbReference type="PANTHER" id="PTHR21180">
    <property type="entry name" value="ENDONUCLEASE/EXONUCLEASE/PHOSPHATASE FAMILY DOMAIN-CONTAINING PROTEIN 1"/>
    <property type="match status" value="1"/>
</dbReference>
<dbReference type="SUPFAM" id="SSF47781">
    <property type="entry name" value="RuvA domain 2-like"/>
    <property type="match status" value="2"/>
</dbReference>
<organism evidence="2 3">
    <name type="scientific">Candidatus Pseudobacter hemicellulosilyticus</name>
    <dbReference type="NCBI Taxonomy" id="3121375"/>
    <lineage>
        <taxon>Bacteria</taxon>
        <taxon>Pseudomonadati</taxon>
        <taxon>Bacteroidota</taxon>
        <taxon>Chitinophagia</taxon>
        <taxon>Chitinophagales</taxon>
        <taxon>Chitinophagaceae</taxon>
        <taxon>Pseudobacter</taxon>
    </lineage>
</organism>
<proteinExistence type="predicted"/>
<dbReference type="EMBL" id="CP119311">
    <property type="protein sequence ID" value="WEK37458.1"/>
    <property type="molecule type" value="Genomic_DNA"/>
</dbReference>
<dbReference type="InterPro" id="IPR051675">
    <property type="entry name" value="Endo/Exo/Phosphatase_dom_1"/>
</dbReference>
<dbReference type="Gene3D" id="1.10.150.280">
    <property type="entry name" value="AF1531-like domain"/>
    <property type="match status" value="2"/>
</dbReference>
<gene>
    <name evidence="2" type="ORF">P0Y53_08085</name>
</gene>
<dbReference type="Pfam" id="PF12836">
    <property type="entry name" value="HHH_3"/>
    <property type="match status" value="2"/>
</dbReference>
<feature type="compositionally biased region" description="Basic and acidic residues" evidence="1">
    <location>
        <begin position="91"/>
        <end position="102"/>
    </location>
</feature>
<evidence type="ECO:0000313" key="2">
    <source>
        <dbReference type="EMBL" id="WEK37458.1"/>
    </source>
</evidence>
<dbReference type="GO" id="GO:0015628">
    <property type="term" value="P:protein secretion by the type II secretion system"/>
    <property type="evidence" value="ECO:0007669"/>
    <property type="project" value="TreeGrafter"/>
</dbReference>
<name>A0AAJ6BHQ1_9BACT</name>
<dbReference type="PANTHER" id="PTHR21180:SF32">
    <property type="entry name" value="ENDONUCLEASE_EXONUCLEASE_PHOSPHATASE FAMILY DOMAIN-CONTAINING PROTEIN 1"/>
    <property type="match status" value="1"/>
</dbReference>
<dbReference type="InterPro" id="IPR010994">
    <property type="entry name" value="RuvA_2-like"/>
</dbReference>
<dbReference type="AlphaFoldDB" id="A0AAJ6BHQ1"/>
<dbReference type="Proteomes" id="UP001220610">
    <property type="component" value="Chromosome"/>
</dbReference>
<reference evidence="2" key="1">
    <citation type="submission" date="2023-03" db="EMBL/GenBank/DDBJ databases">
        <title>Andean soil-derived lignocellulolytic bacterial consortium as a source of novel taxa and putative plastic-active enzymes.</title>
        <authorList>
            <person name="Diaz-Garcia L."/>
            <person name="Chuvochina M."/>
            <person name="Feuerriegel G."/>
            <person name="Bunk B."/>
            <person name="Sproer C."/>
            <person name="Streit W.R."/>
            <person name="Rodriguez L.M."/>
            <person name="Overmann J."/>
            <person name="Jimenez D.J."/>
        </authorList>
    </citation>
    <scope>NUCLEOTIDE SEQUENCE</scope>
    <source>
        <strain evidence="2">MAG 7</strain>
    </source>
</reference>
<protein>
    <submittedName>
        <fullName evidence="2">Helix-hairpin-helix domain-containing protein</fullName>
    </submittedName>
</protein>
<sequence>MQLNNTWKDLFRFSKKERTGVLVLLVLIILASSWPVFFTPAFQAPDPATATYLQEQLDQVLAGSDSLQAQGKEKKVWEDGQQAGVNRGNQKWREGRESRPQERGSQWRAGSEKEAPEAGTASYGPGSRAPYQGSWKRTGYSSGQQTRATPAQQRTPSRIYIPRKWTNAKMPGPVEINSADTNAFISLPGIGSKLANRIVLFREKLGGFVSVQQLADVYGLPDPTYQQLRVFLSCDSTAVKKLDINRLDAATLAQHPYIRWPIAKAIVRYREQHGPYKSTDQLRLLAGLPADWYPRALPYLKAE</sequence>